<evidence type="ECO:0000256" key="1">
    <source>
        <dbReference type="SAM" id="MobiDB-lite"/>
    </source>
</evidence>
<proteinExistence type="predicted"/>
<sequence length="61" mass="6531">MPIEVTNARSYDGPLADEGGTADRVRTPLALKELPFEESSRTDEHSVEITRGSSTGPEGAE</sequence>
<gene>
    <name evidence="2" type="ORF">PV666_19605</name>
</gene>
<feature type="compositionally biased region" description="Basic and acidic residues" evidence="1">
    <location>
        <begin position="34"/>
        <end position="48"/>
    </location>
</feature>
<keyword evidence="3" id="KW-1185">Reference proteome</keyword>
<protein>
    <submittedName>
        <fullName evidence="2">Uncharacterized protein</fullName>
    </submittedName>
</protein>
<dbReference type="RefSeq" id="WP_319166733.1">
    <property type="nucleotide sequence ID" value="NZ_JARAWP010000011.1"/>
</dbReference>
<evidence type="ECO:0000313" key="3">
    <source>
        <dbReference type="Proteomes" id="UP001272987"/>
    </source>
</evidence>
<accession>A0ABU4LWE3</accession>
<comment type="caution">
    <text evidence="2">The sequence shown here is derived from an EMBL/GenBank/DDBJ whole genome shotgun (WGS) entry which is preliminary data.</text>
</comment>
<reference evidence="2 3" key="1">
    <citation type="journal article" date="2023" name="Microb. Genom.">
        <title>Mesoterricola silvestris gen. nov., sp. nov., Mesoterricola sediminis sp. nov., Geothrix oryzae sp. nov., Geothrix edaphica sp. nov., Geothrix rubra sp. nov., and Geothrix limicola sp. nov., six novel members of Acidobacteriota isolated from soils.</title>
        <authorList>
            <person name="Weisberg A.J."/>
            <person name="Pearce E."/>
            <person name="Kramer C.G."/>
            <person name="Chang J.H."/>
            <person name="Clarke C.R."/>
        </authorList>
    </citation>
    <scope>NUCLEOTIDE SEQUENCE [LARGE SCALE GENOMIC DNA]</scope>
    <source>
        <strain evidence="2 3">NB05-1H</strain>
    </source>
</reference>
<name>A0ABU4LWE3_9ACTN</name>
<dbReference type="EMBL" id="JARAWP010000011">
    <property type="protein sequence ID" value="MDX3020074.1"/>
    <property type="molecule type" value="Genomic_DNA"/>
</dbReference>
<organism evidence="2 3">
    <name type="scientific">Streptomyces acidiscabies</name>
    <dbReference type="NCBI Taxonomy" id="42234"/>
    <lineage>
        <taxon>Bacteria</taxon>
        <taxon>Bacillati</taxon>
        <taxon>Actinomycetota</taxon>
        <taxon>Actinomycetes</taxon>
        <taxon>Kitasatosporales</taxon>
        <taxon>Streptomycetaceae</taxon>
        <taxon>Streptomyces</taxon>
    </lineage>
</organism>
<feature type="region of interest" description="Disordered" evidence="1">
    <location>
        <begin position="1"/>
        <end position="61"/>
    </location>
</feature>
<evidence type="ECO:0000313" key="2">
    <source>
        <dbReference type="EMBL" id="MDX3020074.1"/>
    </source>
</evidence>
<feature type="compositionally biased region" description="Polar residues" evidence="1">
    <location>
        <begin position="51"/>
        <end position="61"/>
    </location>
</feature>
<dbReference type="Proteomes" id="UP001272987">
    <property type="component" value="Unassembled WGS sequence"/>
</dbReference>